<dbReference type="PANTHER" id="PTHR13847">
    <property type="entry name" value="SARCOSINE DEHYDROGENASE-RELATED"/>
    <property type="match status" value="1"/>
</dbReference>
<comment type="caution">
    <text evidence="3">The sequence shown here is derived from an EMBL/GenBank/DDBJ whole genome shotgun (WGS) entry which is preliminary data.</text>
</comment>
<dbReference type="RefSeq" id="WP_159803941.1">
    <property type="nucleotide sequence ID" value="NZ_BLJE01000001.1"/>
</dbReference>
<dbReference type="InterPro" id="IPR036188">
    <property type="entry name" value="FAD/NAD-bd_sf"/>
</dbReference>
<dbReference type="Gene3D" id="3.30.9.10">
    <property type="entry name" value="D-Amino Acid Oxidase, subunit A, domain 2"/>
    <property type="match status" value="1"/>
</dbReference>
<keyword evidence="4" id="KW-1185">Reference proteome</keyword>
<evidence type="ECO:0000259" key="2">
    <source>
        <dbReference type="Pfam" id="PF01266"/>
    </source>
</evidence>
<name>A0A6N6JAC4_9RHOB</name>
<evidence type="ECO:0000313" key="4">
    <source>
        <dbReference type="Proteomes" id="UP000436822"/>
    </source>
</evidence>
<evidence type="ECO:0000313" key="3">
    <source>
        <dbReference type="EMBL" id="GFE62947.1"/>
    </source>
</evidence>
<dbReference type="Gene3D" id="3.50.50.60">
    <property type="entry name" value="FAD/NAD(P)-binding domain"/>
    <property type="match status" value="2"/>
</dbReference>
<keyword evidence="1" id="KW-0560">Oxidoreductase</keyword>
<dbReference type="InterPro" id="IPR006076">
    <property type="entry name" value="FAD-dep_OxRdtase"/>
</dbReference>
<reference evidence="3 4" key="1">
    <citation type="submission" date="2019-12" db="EMBL/GenBank/DDBJ databases">
        <title>Litoreibacter badius sp. nov., a novel bacteriochlorophyll a-containing bacterium in the genus Litoreibacter.</title>
        <authorList>
            <person name="Kanamuro M."/>
            <person name="Takabe Y."/>
            <person name="Mori K."/>
            <person name="Takaichi S."/>
            <person name="Hanada S."/>
        </authorList>
    </citation>
    <scope>NUCLEOTIDE SEQUENCE [LARGE SCALE GENOMIC DNA]</scope>
    <source>
        <strain evidence="3 4">K6</strain>
    </source>
</reference>
<sequence length="415" mass="44348">MTEPKHIHVIGAGIVGVATAIWLQRDGHHVTLIDKAGPGEGTSYGNGGVLASCAVVPVTVPGLVRKAPAMLFDSTKPLFLKWRYLPKLLPWLGKYLKHANAADARRIAKALTPLIGDSLADHQALSAGTDAAKFVVPGDYIYAYPDRAAFLGDAFGWDVRKANGFEWSEIDLGSYDPVFAENLSFGIQLPNHGRITDPGAYVKHLAKHFATNGGRILKGEISGFQRNGGRLTHLKIDGSSLTCDAAVLATGVWSKPLAGKLGLSIPLESERGYHIDLWDPSIMPNAPTMVAAGKFVATPMEGRLRLAGVVEFGGLDAPPSEPPFELLERSARAALPGLTWSRAERWMGHRPAPADSIPVIGEVPGWRGLYMAFGHHHVGLTGGPKTGRLVAQMISGRKPNVDVACYSPARFGGSK</sequence>
<dbReference type="SUPFAM" id="SSF51905">
    <property type="entry name" value="FAD/NAD(P)-binding domain"/>
    <property type="match status" value="1"/>
</dbReference>
<dbReference type="GO" id="GO:0005737">
    <property type="term" value="C:cytoplasm"/>
    <property type="evidence" value="ECO:0007669"/>
    <property type="project" value="TreeGrafter"/>
</dbReference>
<dbReference type="EMBL" id="BLJE01000001">
    <property type="protein sequence ID" value="GFE62947.1"/>
    <property type="molecule type" value="Genomic_DNA"/>
</dbReference>
<dbReference type="SUPFAM" id="SSF54373">
    <property type="entry name" value="FAD-linked reductases, C-terminal domain"/>
    <property type="match status" value="1"/>
</dbReference>
<evidence type="ECO:0000256" key="1">
    <source>
        <dbReference type="ARBA" id="ARBA00023002"/>
    </source>
</evidence>
<dbReference type="Pfam" id="PF01266">
    <property type="entry name" value="DAO"/>
    <property type="match status" value="1"/>
</dbReference>
<dbReference type="OrthoDB" id="9805337at2"/>
<feature type="domain" description="FAD dependent oxidoreductase" evidence="2">
    <location>
        <begin position="7"/>
        <end position="393"/>
    </location>
</feature>
<dbReference type="AlphaFoldDB" id="A0A6N6JAC4"/>
<dbReference type="GO" id="GO:0016491">
    <property type="term" value="F:oxidoreductase activity"/>
    <property type="evidence" value="ECO:0007669"/>
    <property type="project" value="UniProtKB-KW"/>
</dbReference>
<organism evidence="3 4">
    <name type="scientific">Litoreibacter roseus</name>
    <dbReference type="NCBI Taxonomy" id="2601869"/>
    <lineage>
        <taxon>Bacteria</taxon>
        <taxon>Pseudomonadati</taxon>
        <taxon>Pseudomonadota</taxon>
        <taxon>Alphaproteobacteria</taxon>
        <taxon>Rhodobacterales</taxon>
        <taxon>Roseobacteraceae</taxon>
        <taxon>Litoreibacter</taxon>
    </lineage>
</organism>
<accession>A0A6N6JAC4</accession>
<protein>
    <submittedName>
        <fullName evidence="3">Dehydrogenase</fullName>
    </submittedName>
</protein>
<dbReference type="PANTHER" id="PTHR13847:SF289">
    <property type="entry name" value="GLYCINE OXIDASE"/>
    <property type="match status" value="1"/>
</dbReference>
<proteinExistence type="predicted"/>
<gene>
    <name evidence="3" type="ORF">KIN_00210</name>
</gene>
<dbReference type="Proteomes" id="UP000436822">
    <property type="component" value="Unassembled WGS sequence"/>
</dbReference>